<protein>
    <submittedName>
        <fullName evidence="1">Uncharacterized protein</fullName>
    </submittedName>
</protein>
<dbReference type="AlphaFoldDB" id="A0A942UWT5"/>
<dbReference type="Proteomes" id="UP000724672">
    <property type="component" value="Unassembled WGS sequence"/>
</dbReference>
<accession>A0A942UWT5</accession>
<dbReference type="EMBL" id="WSFT01000051">
    <property type="protein sequence ID" value="MBS4539535.1"/>
    <property type="molecule type" value="Genomic_DNA"/>
</dbReference>
<sequence>MDKKRRLKEKFDEVTNEKYFAEFAEETHRLPQRRSLRNILDASLEGIDINTQEEELKEDR</sequence>
<keyword evidence="2" id="KW-1185">Reference proteome</keyword>
<name>A0A942UWT5_9FIRM</name>
<organism evidence="1 2">
    <name type="scientific">Anaeromonas frigoriresistens</name>
    <dbReference type="NCBI Taxonomy" id="2683708"/>
    <lineage>
        <taxon>Bacteria</taxon>
        <taxon>Bacillati</taxon>
        <taxon>Bacillota</taxon>
        <taxon>Tissierellia</taxon>
        <taxon>Tissierellales</taxon>
        <taxon>Thermohalobacteraceae</taxon>
        <taxon>Anaeromonas</taxon>
    </lineage>
</organism>
<evidence type="ECO:0000313" key="2">
    <source>
        <dbReference type="Proteomes" id="UP000724672"/>
    </source>
</evidence>
<evidence type="ECO:0000313" key="1">
    <source>
        <dbReference type="EMBL" id="MBS4539535.1"/>
    </source>
</evidence>
<reference evidence="1" key="1">
    <citation type="submission" date="2019-12" db="EMBL/GenBank/DDBJ databases">
        <title>Clostridiaceae gen. nov. sp. nov., isolated from sediment in Xinjiang, China.</title>
        <authorList>
            <person name="Zhang R."/>
        </authorList>
    </citation>
    <scope>NUCLEOTIDE SEQUENCE</scope>
    <source>
        <strain evidence="1">D2Q-11</strain>
    </source>
</reference>
<dbReference type="RefSeq" id="WP_203367455.1">
    <property type="nucleotide sequence ID" value="NZ_WSFT01000051.1"/>
</dbReference>
<gene>
    <name evidence="1" type="ORF">GOQ27_13750</name>
</gene>
<comment type="caution">
    <text evidence="1">The sequence shown here is derived from an EMBL/GenBank/DDBJ whole genome shotgun (WGS) entry which is preliminary data.</text>
</comment>
<proteinExistence type="predicted"/>